<dbReference type="AlphaFoldDB" id="A0A9N7P199"/>
<dbReference type="InterPro" id="IPR007751">
    <property type="entry name" value="DUF676_lipase-like"/>
</dbReference>
<sequence>MENSRAENERHEKANVMALEEHKLKAKNQKKATKRYYSLISNFGCFRSDDAVQAAEKPAPEDGGGFEIEAAGNGREQSPNHLIVMVNGIIGSARNWRYAATQFVKAYPNDVIVHCSESNSSMLTFDGVDVMGKRLADEVISVVGRYPNLQKISFVSHSLGGLVARFAIAELYQQNFIMNSGQDNGEEDESRNLSSEENRLRGKIVGLEPVNFITSATPHLGSRGYKQVPVFCGFHTMEKLASRNSWLLGRTGKHLFLSDDDGGKPPLLLRMSSDSEDLKFISALESFKRRVAYANTRFDHLVGWSSSSLRRQHELPKHRSLLKNPKYPHIVNEELPRTTKSQEVTLEASAASGRGRTSDMEETMIRGLTKLSWERVDVNFSGSVQRFLAHSTIQVKTRRIYSAGVDVQRFRTAENFTDLEGSTNEIAWVKSSRRFSVGLLPAGCSLLPWCCPSPDRAPRLQSHRGHLGWLVFCRSCRSPPSGVLLAAVVLPVTGPCSRTPVTSWPSRLVSVLPLCKWLPFWISRVVSVIRCCKRHGWVACSNCLAVVGV</sequence>
<dbReference type="Gene3D" id="3.40.50.1820">
    <property type="entry name" value="alpha/beta hydrolase"/>
    <property type="match status" value="1"/>
</dbReference>
<dbReference type="OrthoDB" id="273452at2759"/>
<dbReference type="PANTHER" id="PTHR12482">
    <property type="entry name" value="LIPASE ROG1-RELATED-RELATED"/>
    <property type="match status" value="1"/>
</dbReference>
<dbReference type="Pfam" id="PF05057">
    <property type="entry name" value="DUF676"/>
    <property type="match status" value="1"/>
</dbReference>
<dbReference type="SUPFAM" id="SSF53474">
    <property type="entry name" value="alpha/beta-Hydrolases"/>
    <property type="match status" value="1"/>
</dbReference>
<protein>
    <submittedName>
        <fullName evidence="2">Alpha/beta-Hydrolases superfamily protein</fullName>
    </submittedName>
</protein>
<gene>
    <name evidence="2" type="ORF">SHERM_06771</name>
</gene>
<dbReference type="InterPro" id="IPR029058">
    <property type="entry name" value="AB_hydrolase_fold"/>
</dbReference>
<evidence type="ECO:0000313" key="3">
    <source>
        <dbReference type="Proteomes" id="UP001153555"/>
    </source>
</evidence>
<evidence type="ECO:0000313" key="2">
    <source>
        <dbReference type="EMBL" id="CAA0840730.1"/>
    </source>
</evidence>
<feature type="domain" description="DUF676" evidence="1">
    <location>
        <begin position="77"/>
        <end position="306"/>
    </location>
</feature>
<accession>A0A9N7P199</accession>
<dbReference type="FunFam" id="3.40.50.1820:FF:000216">
    <property type="entry name" value="Alpha/beta-Hydrolases superfamily protein"/>
    <property type="match status" value="1"/>
</dbReference>
<dbReference type="Proteomes" id="UP001153555">
    <property type="component" value="Unassembled WGS sequence"/>
</dbReference>
<evidence type="ECO:0000259" key="1">
    <source>
        <dbReference type="Pfam" id="PF05057"/>
    </source>
</evidence>
<organism evidence="2 3">
    <name type="scientific">Striga hermonthica</name>
    <name type="common">Purple witchweed</name>
    <name type="synonym">Buchnera hermonthica</name>
    <dbReference type="NCBI Taxonomy" id="68872"/>
    <lineage>
        <taxon>Eukaryota</taxon>
        <taxon>Viridiplantae</taxon>
        <taxon>Streptophyta</taxon>
        <taxon>Embryophyta</taxon>
        <taxon>Tracheophyta</taxon>
        <taxon>Spermatophyta</taxon>
        <taxon>Magnoliopsida</taxon>
        <taxon>eudicotyledons</taxon>
        <taxon>Gunneridae</taxon>
        <taxon>Pentapetalae</taxon>
        <taxon>asterids</taxon>
        <taxon>lamiids</taxon>
        <taxon>Lamiales</taxon>
        <taxon>Orobanchaceae</taxon>
        <taxon>Buchnereae</taxon>
        <taxon>Striga</taxon>
    </lineage>
</organism>
<dbReference type="InterPro" id="IPR044294">
    <property type="entry name" value="Lipase-like"/>
</dbReference>
<name>A0A9N7P199_STRHE</name>
<keyword evidence="3" id="KW-1185">Reference proteome</keyword>
<proteinExistence type="predicted"/>
<dbReference type="PANTHER" id="PTHR12482:SF41">
    <property type="entry name" value="ALPHA_BETA-HYDROLASES SUPERFAMILY PROTEIN"/>
    <property type="match status" value="1"/>
</dbReference>
<reference evidence="2" key="1">
    <citation type="submission" date="2019-12" db="EMBL/GenBank/DDBJ databases">
        <authorList>
            <person name="Scholes J."/>
        </authorList>
    </citation>
    <scope>NUCLEOTIDE SEQUENCE</scope>
</reference>
<dbReference type="EMBL" id="CACSLK010034002">
    <property type="protein sequence ID" value="CAA0840730.1"/>
    <property type="molecule type" value="Genomic_DNA"/>
</dbReference>
<comment type="caution">
    <text evidence="2">The sequence shown here is derived from an EMBL/GenBank/DDBJ whole genome shotgun (WGS) entry which is preliminary data.</text>
</comment>